<evidence type="ECO:0000313" key="4">
    <source>
        <dbReference type="EMBL" id="KAK8775640.1"/>
    </source>
</evidence>
<gene>
    <name evidence="4" type="ORF">V5799_031016</name>
</gene>
<proteinExistence type="predicted"/>
<dbReference type="InterPro" id="IPR004210">
    <property type="entry name" value="BESS_motif"/>
</dbReference>
<keyword evidence="5" id="KW-1185">Reference proteome</keyword>
<dbReference type="Proteomes" id="UP001321473">
    <property type="component" value="Unassembled WGS sequence"/>
</dbReference>
<comment type="caution">
    <text evidence="4">The sequence shown here is derived from an EMBL/GenBank/DDBJ whole genome shotgun (WGS) entry which is preliminary data.</text>
</comment>
<sequence length="226" mass="23954">MAALRAHARGACARVVPAGGRGGAVVGSALSQSSPQKTRKTLARGSEARARRRRSVPRFAVRSGPRNGLLQREARPGGEEAQAALGPAVQAAQGGRLPGGVLDGNRRRAGRDRRRWALKAASPADEEVKQEQPGEDAETREAAAVAAAAAAAQPWPLAMRPAAVMPHHLAAQELSSDPEELFCLSLAARLKRLLPRERSIARMKMLETLHNLEFGENIGEAALGEP</sequence>
<evidence type="ECO:0000256" key="2">
    <source>
        <dbReference type="SAM" id="MobiDB-lite"/>
    </source>
</evidence>
<comment type="subcellular location">
    <subcellularLocation>
        <location evidence="1">Nucleus</location>
    </subcellularLocation>
</comment>
<dbReference type="PROSITE" id="PS51031">
    <property type="entry name" value="BESS"/>
    <property type="match status" value="1"/>
</dbReference>
<dbReference type="GO" id="GO:0003677">
    <property type="term" value="F:DNA binding"/>
    <property type="evidence" value="ECO:0007669"/>
    <property type="project" value="InterPro"/>
</dbReference>
<organism evidence="4 5">
    <name type="scientific">Amblyomma americanum</name>
    <name type="common">Lone star tick</name>
    <dbReference type="NCBI Taxonomy" id="6943"/>
    <lineage>
        <taxon>Eukaryota</taxon>
        <taxon>Metazoa</taxon>
        <taxon>Ecdysozoa</taxon>
        <taxon>Arthropoda</taxon>
        <taxon>Chelicerata</taxon>
        <taxon>Arachnida</taxon>
        <taxon>Acari</taxon>
        <taxon>Parasitiformes</taxon>
        <taxon>Ixodida</taxon>
        <taxon>Ixodoidea</taxon>
        <taxon>Ixodidae</taxon>
        <taxon>Amblyomminae</taxon>
        <taxon>Amblyomma</taxon>
    </lineage>
</organism>
<dbReference type="GO" id="GO:0005634">
    <property type="term" value="C:nucleus"/>
    <property type="evidence" value="ECO:0007669"/>
    <property type="project" value="UniProtKB-SubCell"/>
</dbReference>
<dbReference type="AlphaFoldDB" id="A0AAQ4ELQ7"/>
<feature type="region of interest" description="Disordered" evidence="2">
    <location>
        <begin position="26"/>
        <end position="113"/>
    </location>
</feature>
<reference evidence="4 5" key="1">
    <citation type="journal article" date="2023" name="Arcadia Sci">
        <title>De novo assembly of a long-read Amblyomma americanum tick genome.</title>
        <authorList>
            <person name="Chou S."/>
            <person name="Poskanzer K.E."/>
            <person name="Rollins M."/>
            <person name="Thuy-Boun P.S."/>
        </authorList>
    </citation>
    <scope>NUCLEOTIDE SEQUENCE [LARGE SCALE GENOMIC DNA]</scope>
    <source>
        <strain evidence="4">F_SG_1</strain>
        <tissue evidence="4">Salivary glands</tissue>
    </source>
</reference>
<name>A0AAQ4ELQ7_AMBAM</name>
<protein>
    <recommendedName>
        <fullName evidence="3">BESS domain-containing protein</fullName>
    </recommendedName>
</protein>
<evidence type="ECO:0000256" key="1">
    <source>
        <dbReference type="PROSITE-ProRule" id="PRU00371"/>
    </source>
</evidence>
<feature type="domain" description="BESS" evidence="3">
    <location>
        <begin position="176"/>
        <end position="215"/>
    </location>
</feature>
<feature type="compositionally biased region" description="Low complexity" evidence="2">
    <location>
        <begin position="81"/>
        <end position="95"/>
    </location>
</feature>
<keyword evidence="1" id="KW-0539">Nucleus</keyword>
<evidence type="ECO:0000259" key="3">
    <source>
        <dbReference type="PROSITE" id="PS51031"/>
    </source>
</evidence>
<evidence type="ECO:0000313" key="5">
    <source>
        <dbReference type="Proteomes" id="UP001321473"/>
    </source>
</evidence>
<accession>A0AAQ4ELQ7</accession>
<dbReference type="EMBL" id="JARKHS020013867">
    <property type="protein sequence ID" value="KAK8775640.1"/>
    <property type="molecule type" value="Genomic_DNA"/>
</dbReference>